<keyword evidence="4" id="KW-1185">Reference proteome</keyword>
<keyword evidence="2" id="KW-0812">Transmembrane</keyword>
<feature type="transmembrane region" description="Helical" evidence="2">
    <location>
        <begin position="28"/>
        <end position="46"/>
    </location>
</feature>
<proteinExistence type="predicted"/>
<evidence type="ECO:0000313" key="3">
    <source>
        <dbReference type="EMBL" id="KAJ7683645.1"/>
    </source>
</evidence>
<comment type="caution">
    <text evidence="3">The sequence shown here is derived from an EMBL/GenBank/DDBJ whole genome shotgun (WGS) entry which is preliminary data.</text>
</comment>
<dbReference type="AlphaFoldDB" id="A0AAD7D8M5"/>
<organism evidence="3 4">
    <name type="scientific">Mycena rosella</name>
    <name type="common">Pink bonnet</name>
    <name type="synonym">Agaricus rosellus</name>
    <dbReference type="NCBI Taxonomy" id="1033263"/>
    <lineage>
        <taxon>Eukaryota</taxon>
        <taxon>Fungi</taxon>
        <taxon>Dikarya</taxon>
        <taxon>Basidiomycota</taxon>
        <taxon>Agaricomycotina</taxon>
        <taxon>Agaricomycetes</taxon>
        <taxon>Agaricomycetidae</taxon>
        <taxon>Agaricales</taxon>
        <taxon>Marasmiineae</taxon>
        <taxon>Mycenaceae</taxon>
        <taxon>Mycena</taxon>
    </lineage>
</organism>
<keyword evidence="2" id="KW-0472">Membrane</keyword>
<dbReference type="Proteomes" id="UP001221757">
    <property type="component" value="Unassembled WGS sequence"/>
</dbReference>
<evidence type="ECO:0000313" key="4">
    <source>
        <dbReference type="Proteomes" id="UP001221757"/>
    </source>
</evidence>
<dbReference type="EMBL" id="JARKIE010000106">
    <property type="protein sequence ID" value="KAJ7683645.1"/>
    <property type="molecule type" value="Genomic_DNA"/>
</dbReference>
<feature type="transmembrane region" description="Helical" evidence="2">
    <location>
        <begin position="55"/>
        <end position="81"/>
    </location>
</feature>
<reference evidence="3" key="1">
    <citation type="submission" date="2023-03" db="EMBL/GenBank/DDBJ databases">
        <title>Massive genome expansion in bonnet fungi (Mycena s.s.) driven by repeated elements and novel gene families across ecological guilds.</title>
        <authorList>
            <consortium name="Lawrence Berkeley National Laboratory"/>
            <person name="Harder C.B."/>
            <person name="Miyauchi S."/>
            <person name="Viragh M."/>
            <person name="Kuo A."/>
            <person name="Thoen E."/>
            <person name="Andreopoulos B."/>
            <person name="Lu D."/>
            <person name="Skrede I."/>
            <person name="Drula E."/>
            <person name="Henrissat B."/>
            <person name="Morin E."/>
            <person name="Kohler A."/>
            <person name="Barry K."/>
            <person name="LaButti K."/>
            <person name="Morin E."/>
            <person name="Salamov A."/>
            <person name="Lipzen A."/>
            <person name="Mereny Z."/>
            <person name="Hegedus B."/>
            <person name="Baldrian P."/>
            <person name="Stursova M."/>
            <person name="Weitz H."/>
            <person name="Taylor A."/>
            <person name="Grigoriev I.V."/>
            <person name="Nagy L.G."/>
            <person name="Martin F."/>
            <person name="Kauserud H."/>
        </authorList>
    </citation>
    <scope>NUCLEOTIDE SEQUENCE</scope>
    <source>
        <strain evidence="3">CBHHK067</strain>
    </source>
</reference>
<evidence type="ECO:0000256" key="2">
    <source>
        <dbReference type="SAM" id="Phobius"/>
    </source>
</evidence>
<sequence length="200" mass="22430">MALDNPTNDSAFKDASGIHLLALRLIQLFFWVLLFVPAYLSVLLYIREQNAPPSILFFSFTAYGLFTIAIWAASCAVVTGLSPRYGFIEPFGIYLHIFVNFFRIPKECPMFSPDPFNTVFWLGFVIPVGGLLLWNSVLDAAGRRDRAIPQYFKRFSSDDRGGSTTSAMMADRPPLYPAVPDLDTTKDLSSRRMKPADEAV</sequence>
<feature type="transmembrane region" description="Helical" evidence="2">
    <location>
        <begin position="119"/>
        <end position="138"/>
    </location>
</feature>
<name>A0AAD7D8M5_MYCRO</name>
<evidence type="ECO:0000256" key="1">
    <source>
        <dbReference type="SAM" id="MobiDB-lite"/>
    </source>
</evidence>
<feature type="region of interest" description="Disordered" evidence="1">
    <location>
        <begin position="158"/>
        <end position="200"/>
    </location>
</feature>
<protein>
    <submittedName>
        <fullName evidence="3">Uncharacterized protein</fullName>
    </submittedName>
</protein>
<keyword evidence="2" id="KW-1133">Transmembrane helix</keyword>
<feature type="compositionally biased region" description="Basic and acidic residues" evidence="1">
    <location>
        <begin position="183"/>
        <end position="200"/>
    </location>
</feature>
<gene>
    <name evidence="3" type="ORF">B0H17DRAFT_1204949</name>
</gene>
<accession>A0AAD7D8M5</accession>